<dbReference type="OrthoDB" id="696337at2759"/>
<dbReference type="AlphaFoldDB" id="A0A9J5YNE6"/>
<proteinExistence type="predicted"/>
<organism evidence="1 2">
    <name type="scientific">Solanum commersonii</name>
    <name type="common">Commerson's wild potato</name>
    <name type="synonym">Commerson's nightshade</name>
    <dbReference type="NCBI Taxonomy" id="4109"/>
    <lineage>
        <taxon>Eukaryota</taxon>
        <taxon>Viridiplantae</taxon>
        <taxon>Streptophyta</taxon>
        <taxon>Embryophyta</taxon>
        <taxon>Tracheophyta</taxon>
        <taxon>Spermatophyta</taxon>
        <taxon>Magnoliopsida</taxon>
        <taxon>eudicotyledons</taxon>
        <taxon>Gunneridae</taxon>
        <taxon>Pentapetalae</taxon>
        <taxon>asterids</taxon>
        <taxon>lamiids</taxon>
        <taxon>Solanales</taxon>
        <taxon>Solanaceae</taxon>
        <taxon>Solanoideae</taxon>
        <taxon>Solaneae</taxon>
        <taxon>Solanum</taxon>
    </lineage>
</organism>
<evidence type="ECO:0008006" key="3">
    <source>
        <dbReference type="Google" id="ProtNLM"/>
    </source>
</evidence>
<evidence type="ECO:0000313" key="2">
    <source>
        <dbReference type="Proteomes" id="UP000824120"/>
    </source>
</evidence>
<dbReference type="InterPro" id="IPR008480">
    <property type="entry name" value="DUF761_pln"/>
</dbReference>
<dbReference type="Pfam" id="PF05553">
    <property type="entry name" value="DUF761"/>
    <property type="match status" value="1"/>
</dbReference>
<keyword evidence="2" id="KW-1185">Reference proteome</keyword>
<dbReference type="PANTHER" id="PTHR33265:SF8">
    <property type="entry name" value="AVR9_CF-9 RAPIDLY ELICITED PROTEIN 146"/>
    <property type="match status" value="1"/>
</dbReference>
<sequence>MDQKLPVIAKKFWKIVRVAYFMLRKGLSSKRKLMFDLNLLMKRGKIAGKVAFQNLMFQGHNNNNNINESTSKEYYEFSCNNSPAFHLPFHINKRINKHNQTEHDDVSMMNAAVLKALEMLQSETASPALPGFGRTPTVRQLRITDSPFPLREADDNGDMISHIVRVAYFMLRKGLSSKRKLMFDLNLLMKRGKIAGKAAFQNLMFQGHNNNNNNNQSTSKEYYEFSCSNSPAFHLPFHLNKRINKHSHNVIEHDDVSMMNAAVLKALEMLQSEKASPALPGFGRTPTVRQLRITDSPFPLREADNGDMISHVDEKADEFISRFYRDLRREAASAFA</sequence>
<dbReference type="Proteomes" id="UP000824120">
    <property type="component" value="Chromosome 6"/>
</dbReference>
<dbReference type="EMBL" id="JACXVP010000006">
    <property type="protein sequence ID" value="KAG5601986.1"/>
    <property type="molecule type" value="Genomic_DNA"/>
</dbReference>
<gene>
    <name evidence="1" type="ORF">H5410_033356</name>
</gene>
<reference evidence="1 2" key="1">
    <citation type="submission" date="2020-09" db="EMBL/GenBank/DDBJ databases">
        <title>De no assembly of potato wild relative species, Solanum commersonii.</title>
        <authorList>
            <person name="Cho K."/>
        </authorList>
    </citation>
    <scope>NUCLEOTIDE SEQUENCE [LARGE SCALE GENOMIC DNA]</scope>
    <source>
        <strain evidence="1">LZ3.2</strain>
        <tissue evidence="1">Leaf</tissue>
    </source>
</reference>
<comment type="caution">
    <text evidence="1">The sequence shown here is derived from an EMBL/GenBank/DDBJ whole genome shotgun (WGS) entry which is preliminary data.</text>
</comment>
<evidence type="ECO:0000313" key="1">
    <source>
        <dbReference type="EMBL" id="KAG5601986.1"/>
    </source>
</evidence>
<protein>
    <recommendedName>
        <fullName evidence="3">Avr9/Cf-9 rapidly elicited protein 146</fullName>
    </recommendedName>
</protein>
<accession>A0A9J5YNE6</accession>
<dbReference type="PANTHER" id="PTHR33265">
    <property type="entry name" value="AVR9/CF-9 RAPIDLY ELICITED PROTEIN-RELATED"/>
    <property type="match status" value="1"/>
</dbReference>
<name>A0A9J5YNE6_SOLCO</name>